<dbReference type="InterPro" id="IPR050204">
    <property type="entry name" value="AraC_XylS_family_regulators"/>
</dbReference>
<dbReference type="SMART" id="SM00342">
    <property type="entry name" value="HTH_ARAC"/>
    <property type="match status" value="1"/>
</dbReference>
<dbReference type="AlphaFoldDB" id="D2UDE5"/>
<evidence type="ECO:0000313" key="5">
    <source>
        <dbReference type="EMBL" id="CBA15995.1"/>
    </source>
</evidence>
<dbReference type="eggNOG" id="COG2207">
    <property type="taxonomic scope" value="Bacteria"/>
</dbReference>
<evidence type="ECO:0000256" key="1">
    <source>
        <dbReference type="ARBA" id="ARBA00023015"/>
    </source>
</evidence>
<dbReference type="EMBL" id="FP565176">
    <property type="protein sequence ID" value="CBA15995.1"/>
    <property type="molecule type" value="Genomic_DNA"/>
</dbReference>
<dbReference type="Pfam" id="PF12833">
    <property type="entry name" value="HTH_18"/>
    <property type="match status" value="1"/>
</dbReference>
<organism evidence="5 6">
    <name type="scientific">Xanthomonas albilineans (strain GPE PC73 / CFBP 7063)</name>
    <dbReference type="NCBI Taxonomy" id="380358"/>
    <lineage>
        <taxon>Bacteria</taxon>
        <taxon>Pseudomonadati</taxon>
        <taxon>Pseudomonadota</taxon>
        <taxon>Gammaproteobacteria</taxon>
        <taxon>Lysobacterales</taxon>
        <taxon>Lysobacteraceae</taxon>
        <taxon>Xanthomonas</taxon>
    </lineage>
</organism>
<protein>
    <submittedName>
        <fullName evidence="5">Probable xanthomonas secretion apparatus. transcription regulator protein</fullName>
    </submittedName>
</protein>
<evidence type="ECO:0000256" key="2">
    <source>
        <dbReference type="ARBA" id="ARBA00023125"/>
    </source>
</evidence>
<keyword evidence="3" id="KW-0804">Transcription</keyword>
<feature type="domain" description="HTH araC/xylS-type" evidence="4">
    <location>
        <begin position="114"/>
        <end position="210"/>
    </location>
</feature>
<dbReference type="GO" id="GO:0043565">
    <property type="term" value="F:sequence-specific DNA binding"/>
    <property type="evidence" value="ECO:0007669"/>
    <property type="project" value="InterPro"/>
</dbReference>
<keyword evidence="1" id="KW-0805">Transcription regulation</keyword>
<sequence>MNLRMSICIKKNMGRDVIVDKHRLVVMRADADVEDWSESIARIASLLAFMEASEGADANEPITVRRSQAGDGMRFFARDLHHAAAFERWFCDRILNMDDSIEPLREFLRAQEAYLLVRFLLCSFDDHSSVAGLASRYGLSTSHFRRICRGIFGGGLKSRLRQWRAQSALHDLLSGAKSVAELAYQHGFASSSHFSQEMKFHFGARPGRQQ</sequence>
<reference evidence="5 6" key="1">
    <citation type="journal article" date="2009" name="BMC Genomics">
        <title>The complete genome sequence of Xanthomonas albilineans provides new insights into the reductive genome evolution of the xylem-limited Xanthomonadaceae.</title>
        <authorList>
            <person name="Pieretti I."/>
            <person name="Royer M."/>
            <person name="Barbe V."/>
            <person name="Carrere S."/>
            <person name="Koebnik R."/>
            <person name="Cociancich S."/>
            <person name="Couloux A."/>
            <person name="Darrasse A."/>
            <person name="Gouzy J."/>
            <person name="Jacques M.A."/>
            <person name="Lauber E."/>
            <person name="Manceau C."/>
            <person name="Mangenot S."/>
            <person name="Poussier S."/>
            <person name="Segurens B."/>
            <person name="Szurek B."/>
            <person name="Verdier V."/>
            <person name="Arlat M."/>
            <person name="Rott P."/>
        </authorList>
    </citation>
    <scope>NUCLEOTIDE SEQUENCE [LARGE SCALE GENOMIC DNA]</scope>
    <source>
        <strain evidence="6">GPE PC73 / CFBP 7063</strain>
    </source>
</reference>
<accession>D2UDE5</accession>
<dbReference type="SUPFAM" id="SSF46689">
    <property type="entry name" value="Homeodomain-like"/>
    <property type="match status" value="1"/>
</dbReference>
<dbReference type="InterPro" id="IPR018060">
    <property type="entry name" value="HTH_AraC"/>
</dbReference>
<dbReference type="Gene3D" id="1.10.10.60">
    <property type="entry name" value="Homeodomain-like"/>
    <property type="match status" value="1"/>
</dbReference>
<name>D2UDE5_XANAP</name>
<dbReference type="PROSITE" id="PS01124">
    <property type="entry name" value="HTH_ARAC_FAMILY_2"/>
    <property type="match status" value="1"/>
</dbReference>
<dbReference type="Proteomes" id="UP000001890">
    <property type="component" value="Chromosome"/>
</dbReference>
<dbReference type="GO" id="GO:0003700">
    <property type="term" value="F:DNA-binding transcription factor activity"/>
    <property type="evidence" value="ECO:0007669"/>
    <property type="project" value="InterPro"/>
</dbReference>
<evidence type="ECO:0000313" key="6">
    <source>
        <dbReference type="Proteomes" id="UP000001890"/>
    </source>
</evidence>
<dbReference type="InterPro" id="IPR009057">
    <property type="entry name" value="Homeodomain-like_sf"/>
</dbReference>
<gene>
    <name evidence="5" type="primary">xsaN</name>
    <name evidence="5" type="ordered locus">XALc_1490</name>
</gene>
<keyword evidence="6" id="KW-1185">Reference proteome</keyword>
<dbReference type="PANTHER" id="PTHR46796:SF13">
    <property type="entry name" value="HTH-TYPE TRANSCRIPTIONAL ACTIVATOR RHAS"/>
    <property type="match status" value="1"/>
</dbReference>
<proteinExistence type="predicted"/>
<dbReference type="KEGG" id="xal:XALC_1490"/>
<evidence type="ECO:0000259" key="4">
    <source>
        <dbReference type="PROSITE" id="PS01124"/>
    </source>
</evidence>
<evidence type="ECO:0000256" key="3">
    <source>
        <dbReference type="ARBA" id="ARBA00023163"/>
    </source>
</evidence>
<keyword evidence="2" id="KW-0238">DNA-binding</keyword>
<dbReference type="STRING" id="380358.XALC_1490"/>
<dbReference type="PANTHER" id="PTHR46796">
    <property type="entry name" value="HTH-TYPE TRANSCRIPTIONAL ACTIVATOR RHAS-RELATED"/>
    <property type="match status" value="1"/>
</dbReference>
<dbReference type="OrthoDB" id="9783876at2"/>